<keyword evidence="3" id="KW-1003">Cell membrane</keyword>
<gene>
    <name evidence="8" type="ORF">SAMN05660464_1163</name>
</gene>
<evidence type="ECO:0000313" key="8">
    <source>
        <dbReference type="EMBL" id="SFO78320.1"/>
    </source>
</evidence>
<dbReference type="EMBL" id="FOWQ01000001">
    <property type="protein sequence ID" value="SFO78320.1"/>
    <property type="molecule type" value="Genomic_DNA"/>
</dbReference>
<evidence type="ECO:0000256" key="3">
    <source>
        <dbReference type="ARBA" id="ARBA00022475"/>
    </source>
</evidence>
<name>A0A1I5K011_9ACTN</name>
<proteinExistence type="inferred from homology"/>
<comment type="similarity">
    <text evidence="2">Belongs to the DoxX family.</text>
</comment>
<evidence type="ECO:0000313" key="9">
    <source>
        <dbReference type="Proteomes" id="UP000198857"/>
    </source>
</evidence>
<dbReference type="PANTHER" id="PTHR33452">
    <property type="entry name" value="OXIDOREDUCTASE CATD-RELATED"/>
    <property type="match status" value="1"/>
</dbReference>
<protein>
    <submittedName>
        <fullName evidence="8">Putative oxidoreductase</fullName>
    </submittedName>
</protein>
<sequence length="185" mass="18341">MSIGRLGARLLIGGLLAGHGTQKLLGWFGGPGRAGTEGMMEALEMRPAKVHATLAGATETAAGALLAAGLATPLAASAVTGVMTTAIRKVHLPNGPWNANGGWEYNAVLIAAVTALAETGPGELSLDRALGIERRGPAWALAALATGLATSLLTVELGRRGRPGVTAAPAAPPEDTAGDPTTAGA</sequence>
<keyword evidence="9" id="KW-1185">Reference proteome</keyword>
<dbReference type="STRING" id="1523247.SAMN05660464_1163"/>
<dbReference type="PANTHER" id="PTHR33452:SF1">
    <property type="entry name" value="INNER MEMBRANE PROTEIN YPHA-RELATED"/>
    <property type="match status" value="1"/>
</dbReference>
<organism evidence="8 9">
    <name type="scientific">Geodermatophilus dictyosporus</name>
    <dbReference type="NCBI Taxonomy" id="1523247"/>
    <lineage>
        <taxon>Bacteria</taxon>
        <taxon>Bacillati</taxon>
        <taxon>Actinomycetota</taxon>
        <taxon>Actinomycetes</taxon>
        <taxon>Geodermatophilales</taxon>
        <taxon>Geodermatophilaceae</taxon>
        <taxon>Geodermatophilus</taxon>
    </lineage>
</organism>
<evidence type="ECO:0000256" key="1">
    <source>
        <dbReference type="ARBA" id="ARBA00004651"/>
    </source>
</evidence>
<dbReference type="AlphaFoldDB" id="A0A1I5K011"/>
<evidence type="ECO:0000256" key="6">
    <source>
        <dbReference type="ARBA" id="ARBA00023136"/>
    </source>
</evidence>
<dbReference type="GO" id="GO:0005886">
    <property type="term" value="C:plasma membrane"/>
    <property type="evidence" value="ECO:0007669"/>
    <property type="project" value="UniProtKB-SubCell"/>
</dbReference>
<evidence type="ECO:0000256" key="4">
    <source>
        <dbReference type="ARBA" id="ARBA00022692"/>
    </source>
</evidence>
<dbReference type="Pfam" id="PF07681">
    <property type="entry name" value="DoxX"/>
    <property type="match status" value="1"/>
</dbReference>
<keyword evidence="5" id="KW-1133">Transmembrane helix</keyword>
<keyword evidence="4" id="KW-0812">Transmembrane</keyword>
<evidence type="ECO:0000256" key="5">
    <source>
        <dbReference type="ARBA" id="ARBA00022989"/>
    </source>
</evidence>
<dbReference type="OrthoDB" id="346004at2"/>
<keyword evidence="6" id="KW-0472">Membrane</keyword>
<reference evidence="9" key="1">
    <citation type="submission" date="2016-10" db="EMBL/GenBank/DDBJ databases">
        <authorList>
            <person name="Varghese N."/>
            <person name="Submissions S."/>
        </authorList>
    </citation>
    <scope>NUCLEOTIDE SEQUENCE [LARGE SCALE GENOMIC DNA]</scope>
    <source>
        <strain evidence="9">DSM 44208</strain>
    </source>
</reference>
<feature type="compositionally biased region" description="Low complexity" evidence="7">
    <location>
        <begin position="166"/>
        <end position="185"/>
    </location>
</feature>
<dbReference type="InterPro" id="IPR051907">
    <property type="entry name" value="DoxX-like_oxidoreductase"/>
</dbReference>
<evidence type="ECO:0000256" key="7">
    <source>
        <dbReference type="SAM" id="MobiDB-lite"/>
    </source>
</evidence>
<feature type="region of interest" description="Disordered" evidence="7">
    <location>
        <begin position="162"/>
        <end position="185"/>
    </location>
</feature>
<evidence type="ECO:0000256" key="2">
    <source>
        <dbReference type="ARBA" id="ARBA00006679"/>
    </source>
</evidence>
<accession>A0A1I5K011</accession>
<dbReference type="Proteomes" id="UP000198857">
    <property type="component" value="Unassembled WGS sequence"/>
</dbReference>
<comment type="subcellular location">
    <subcellularLocation>
        <location evidence="1">Cell membrane</location>
        <topology evidence="1">Multi-pass membrane protein</topology>
    </subcellularLocation>
</comment>
<dbReference type="InterPro" id="IPR032808">
    <property type="entry name" value="DoxX"/>
</dbReference>
<dbReference type="RefSeq" id="WP_091107595.1">
    <property type="nucleotide sequence ID" value="NZ_FOWQ01000001.1"/>
</dbReference>